<dbReference type="Pfam" id="PF03401">
    <property type="entry name" value="TctC"/>
    <property type="match status" value="1"/>
</dbReference>
<proteinExistence type="inferred from homology"/>
<keyword evidence="3" id="KW-1185">Reference proteome</keyword>
<dbReference type="SUPFAM" id="SSF53850">
    <property type="entry name" value="Periplasmic binding protein-like II"/>
    <property type="match status" value="1"/>
</dbReference>
<dbReference type="InterPro" id="IPR005064">
    <property type="entry name" value="BUG"/>
</dbReference>
<reference evidence="2" key="1">
    <citation type="submission" date="2021-01" db="EMBL/GenBank/DDBJ databases">
        <title>Ramlibacter sp. strain AW1 16S ribosomal RNA gene Genome sequencing and assembly.</title>
        <authorList>
            <person name="Kang M."/>
        </authorList>
    </citation>
    <scope>NUCLEOTIDE SEQUENCE</scope>
    <source>
        <strain evidence="2">AW1</strain>
    </source>
</reference>
<evidence type="ECO:0000313" key="2">
    <source>
        <dbReference type="EMBL" id="MBL0421106.1"/>
    </source>
</evidence>
<dbReference type="Gene3D" id="3.40.190.10">
    <property type="entry name" value="Periplasmic binding protein-like II"/>
    <property type="match status" value="1"/>
</dbReference>
<dbReference type="Proteomes" id="UP000613011">
    <property type="component" value="Unassembled WGS sequence"/>
</dbReference>
<dbReference type="InterPro" id="IPR042100">
    <property type="entry name" value="Bug_dom1"/>
</dbReference>
<dbReference type="EMBL" id="JAEQNA010000004">
    <property type="protein sequence ID" value="MBL0421106.1"/>
    <property type="molecule type" value="Genomic_DNA"/>
</dbReference>
<comment type="similarity">
    <text evidence="1">Belongs to the UPF0065 (bug) family.</text>
</comment>
<dbReference type="Gene3D" id="3.40.190.150">
    <property type="entry name" value="Bordetella uptake gene, domain 1"/>
    <property type="match status" value="1"/>
</dbReference>
<gene>
    <name evidence="2" type="ORF">JI739_12175</name>
</gene>
<dbReference type="PANTHER" id="PTHR42928:SF5">
    <property type="entry name" value="BLR1237 PROTEIN"/>
    <property type="match status" value="1"/>
</dbReference>
<name>A0A936ZRB5_9BURK</name>
<dbReference type="CDD" id="cd13578">
    <property type="entry name" value="PBP2_Bug27"/>
    <property type="match status" value="1"/>
</dbReference>
<evidence type="ECO:0000256" key="1">
    <source>
        <dbReference type="ARBA" id="ARBA00006987"/>
    </source>
</evidence>
<evidence type="ECO:0000313" key="3">
    <source>
        <dbReference type="Proteomes" id="UP000613011"/>
    </source>
</evidence>
<comment type="caution">
    <text evidence="2">The sequence shown here is derived from an EMBL/GenBank/DDBJ whole genome shotgun (WGS) entry which is preliminary data.</text>
</comment>
<protein>
    <submittedName>
        <fullName evidence="2">Tripartite tricarboxylate transporter substrate binding protein</fullName>
    </submittedName>
</protein>
<organism evidence="2 3">
    <name type="scientific">Ramlibacter aurantiacus</name>
    <dbReference type="NCBI Taxonomy" id="2801330"/>
    <lineage>
        <taxon>Bacteria</taxon>
        <taxon>Pseudomonadati</taxon>
        <taxon>Pseudomonadota</taxon>
        <taxon>Betaproteobacteria</taxon>
        <taxon>Burkholderiales</taxon>
        <taxon>Comamonadaceae</taxon>
        <taxon>Ramlibacter</taxon>
    </lineage>
</organism>
<dbReference type="PANTHER" id="PTHR42928">
    <property type="entry name" value="TRICARBOXYLATE-BINDING PROTEIN"/>
    <property type="match status" value="1"/>
</dbReference>
<accession>A0A936ZRB5</accession>
<dbReference type="PIRSF" id="PIRSF017082">
    <property type="entry name" value="YflP"/>
    <property type="match status" value="1"/>
</dbReference>
<dbReference type="AlphaFoldDB" id="A0A936ZRB5"/>
<sequence length="304" mass="32518">MAQGATSNWPNKPIRLIVPNVPGGGIDILARLMQGELQKIWGQNIIVEYKPGAGTVLGTDFVAKSAPDGYTLGMVVTSHVINPSLRKSMPFDTLKDLAGVGMTAVSGIVLVASPKTPFNNLRELIAYAKANPGKLSYATPGAGSSMHLGGELLKQQAGIEMVHIPYKGSGGAYPDVSDGRVELLIDPLFASMPHIKSGRLKPIAVLSAKRDPSAPDIPAFGEVLQGFNVQSINGLVVPAATPRELVRKISDDVAKALRTEDLKKRLLDIGLEPIGSSPEQFDQFVRDELKRWEAVVRKANISID</sequence>